<proteinExistence type="predicted"/>
<dbReference type="AlphaFoldDB" id="A0A2R4LYL3"/>
<dbReference type="Pfam" id="PF00581">
    <property type="entry name" value="Rhodanese"/>
    <property type="match status" value="3"/>
</dbReference>
<keyword evidence="2" id="KW-0614">Plasmid</keyword>
<accession>A0A2R4LYL3</accession>
<keyword evidence="2" id="KW-0808">Transferase</keyword>
<dbReference type="InterPro" id="IPR001763">
    <property type="entry name" value="Rhodanese-like_dom"/>
</dbReference>
<sequence>MMPIEMISATALKAILAGSEEYAFLDVREHGQYGEGHPFFCVNAPYSVIETCAPVLVPRRDVLCILMDDGDGVADLVHARMVQMGYSNLRVLDGGAPGWSAAGYTMFKGVNVPSKSFGELVEHANETPSISAEELRQMQAAGAPLVVLDGRSPKEFHKMSLPGAHSCPNAELAYRLPEFVPDDSTPVVINCAGRTRSIIGAQSLRNIGLKNPVFALRNGTQGWRLAGLDLCHGKVPQPQPALSADAEALAAERAKTLIQRFNLTTVSPSDFDAMCRDRTRTTALLDVRTEEEYLSAHWAGARHAPGGQLVQATDEVFGTRKARIVLSDDNGLRAAGTAVWLMGMGHEVYLLDADARSGSEAGPEPRPTVSLSQQIALTDVAQAVSQGARLYDASRGMSYREAHIEGSTWVTRARLSATDAGTAPIIVIGQSTDLVFGVMQRLTELGATDVSGCVSTPEQWHAAGYTVVSTPYIPEEAACIDFLFFVHDRHNDNLESARQYLAWELNLLGQLDDQERAALNPLMATEPEAV</sequence>
<evidence type="ECO:0000313" key="2">
    <source>
        <dbReference type="EMBL" id="AVW89952.1"/>
    </source>
</evidence>
<dbReference type="PANTHER" id="PTHR43031">
    <property type="entry name" value="FAD-DEPENDENT OXIDOREDUCTASE"/>
    <property type="match status" value="1"/>
</dbReference>
<feature type="domain" description="Rhodanese" evidence="1">
    <location>
        <begin position="18"/>
        <end position="108"/>
    </location>
</feature>
<dbReference type="InterPro" id="IPR050229">
    <property type="entry name" value="GlpE_sulfurtransferase"/>
</dbReference>
<dbReference type="GO" id="GO:0016740">
    <property type="term" value="F:transferase activity"/>
    <property type="evidence" value="ECO:0007669"/>
    <property type="project" value="UniProtKB-KW"/>
</dbReference>
<dbReference type="OrthoDB" id="9802991at2"/>
<dbReference type="PROSITE" id="PS50206">
    <property type="entry name" value="RHODANESE_3"/>
    <property type="match status" value="3"/>
</dbReference>
<evidence type="ECO:0000259" key="1">
    <source>
        <dbReference type="PROSITE" id="PS50206"/>
    </source>
</evidence>
<organism evidence="2 3">
    <name type="scientific">Celeribacter baekdonensis</name>
    <dbReference type="NCBI Taxonomy" id="875171"/>
    <lineage>
        <taxon>Bacteria</taxon>
        <taxon>Pseudomonadati</taxon>
        <taxon>Pseudomonadota</taxon>
        <taxon>Alphaproteobacteria</taxon>
        <taxon>Rhodobacterales</taxon>
        <taxon>Roseobacteraceae</taxon>
        <taxon>Celeribacter</taxon>
    </lineage>
</organism>
<dbReference type="PANTHER" id="PTHR43031:SF1">
    <property type="entry name" value="PYRIDINE NUCLEOTIDE-DISULPHIDE OXIDOREDUCTASE"/>
    <property type="match status" value="1"/>
</dbReference>
<gene>
    <name evidence="2" type="ORF">DA792_01865</name>
</gene>
<feature type="domain" description="Rhodanese" evidence="1">
    <location>
        <begin position="278"/>
        <end position="363"/>
    </location>
</feature>
<dbReference type="KEGG" id="cbak:DA792_01865"/>
<dbReference type="SUPFAM" id="SSF52821">
    <property type="entry name" value="Rhodanese/Cell cycle control phosphatase"/>
    <property type="match status" value="4"/>
</dbReference>
<feature type="domain" description="Rhodanese" evidence="1">
    <location>
        <begin position="141"/>
        <end position="232"/>
    </location>
</feature>
<dbReference type="Gene3D" id="3.40.250.10">
    <property type="entry name" value="Rhodanese-like domain"/>
    <property type="match status" value="3"/>
</dbReference>
<dbReference type="SMART" id="SM00450">
    <property type="entry name" value="RHOD"/>
    <property type="match status" value="3"/>
</dbReference>
<dbReference type="RefSeq" id="WP_107717911.1">
    <property type="nucleotide sequence ID" value="NZ_CP028472.1"/>
</dbReference>
<geneLocation type="plasmid" evidence="3">
    <name>pcblh4a</name>
</geneLocation>
<reference evidence="2 3" key="1">
    <citation type="submission" date="2018-03" db="EMBL/GenBank/DDBJ databases">
        <title>The Complete Genome of Celeribacter baekdonensis strain LH4, a Thiosulfate-Oxidizing Alphaproteobacterium Isolated from Gulf of Mexico Continental Slope Sediments.</title>
        <authorList>
            <person name="Flood B.E."/>
            <person name="Bailey J.V."/>
            <person name="Leprich D."/>
        </authorList>
    </citation>
    <scope>NUCLEOTIDE SEQUENCE [LARGE SCALE GENOMIC DNA]</scope>
    <source>
        <strain evidence="2 3">LH4</strain>
        <plasmid evidence="3">Plasmid pcblh4a</plasmid>
    </source>
</reference>
<dbReference type="Proteomes" id="UP000241447">
    <property type="component" value="Plasmid pCBLh4a"/>
</dbReference>
<dbReference type="InterPro" id="IPR036873">
    <property type="entry name" value="Rhodanese-like_dom_sf"/>
</dbReference>
<protein>
    <submittedName>
        <fullName evidence="2">Sulfurtransferase</fullName>
    </submittedName>
</protein>
<evidence type="ECO:0000313" key="3">
    <source>
        <dbReference type="Proteomes" id="UP000241447"/>
    </source>
</evidence>
<name>A0A2R4LYL3_9RHOB</name>
<dbReference type="EMBL" id="CP028472">
    <property type="protein sequence ID" value="AVW89952.1"/>
    <property type="molecule type" value="Genomic_DNA"/>
</dbReference>